<keyword evidence="1" id="KW-0472">Membrane</keyword>
<name>A0A6B0YY21_9CHLR</name>
<dbReference type="EMBL" id="VXRG01000158">
    <property type="protein sequence ID" value="MXY95527.1"/>
    <property type="molecule type" value="Genomic_DNA"/>
</dbReference>
<protein>
    <submittedName>
        <fullName evidence="2">Uncharacterized protein</fullName>
    </submittedName>
</protein>
<gene>
    <name evidence="2" type="ORF">F4Y42_18990</name>
</gene>
<comment type="caution">
    <text evidence="2">The sequence shown here is derived from an EMBL/GenBank/DDBJ whole genome shotgun (WGS) entry which is preliminary data.</text>
</comment>
<feature type="transmembrane region" description="Helical" evidence="1">
    <location>
        <begin position="49"/>
        <end position="67"/>
    </location>
</feature>
<feature type="transmembrane region" description="Helical" evidence="1">
    <location>
        <begin position="7"/>
        <end position="29"/>
    </location>
</feature>
<evidence type="ECO:0000256" key="1">
    <source>
        <dbReference type="SAM" id="Phobius"/>
    </source>
</evidence>
<sequence length="83" mass="9501">MDEKYRIYIFSALSHCAVTGAAFLIVYLMQLAWPELGPRHSGSFRLVDSFLISLGVGFVAIPFLNPYEASYRYFFKGGRDKKR</sequence>
<reference evidence="2" key="1">
    <citation type="submission" date="2019-09" db="EMBL/GenBank/DDBJ databases">
        <title>Characterisation of the sponge microbiome using genome-centric metagenomics.</title>
        <authorList>
            <person name="Engelberts J.P."/>
            <person name="Robbins S.J."/>
            <person name="De Goeij J.M."/>
            <person name="Aranda M."/>
            <person name="Bell S.C."/>
            <person name="Webster N.S."/>
        </authorList>
    </citation>
    <scope>NUCLEOTIDE SEQUENCE</scope>
    <source>
        <strain evidence="2">SB0664_bin_27</strain>
    </source>
</reference>
<accession>A0A6B0YY21</accession>
<dbReference type="AlphaFoldDB" id="A0A6B0YY21"/>
<evidence type="ECO:0000313" key="2">
    <source>
        <dbReference type="EMBL" id="MXY95527.1"/>
    </source>
</evidence>
<keyword evidence="1" id="KW-0812">Transmembrane</keyword>
<keyword evidence="1" id="KW-1133">Transmembrane helix</keyword>
<proteinExistence type="predicted"/>
<organism evidence="2">
    <name type="scientific">Caldilineaceae bacterium SB0664_bin_27</name>
    <dbReference type="NCBI Taxonomy" id="2605260"/>
    <lineage>
        <taxon>Bacteria</taxon>
        <taxon>Bacillati</taxon>
        <taxon>Chloroflexota</taxon>
        <taxon>Caldilineae</taxon>
        <taxon>Caldilineales</taxon>
        <taxon>Caldilineaceae</taxon>
    </lineage>
</organism>